<evidence type="ECO:0000313" key="7">
    <source>
        <dbReference type="Proteomes" id="UP000004682"/>
    </source>
</evidence>
<evidence type="ECO:0000313" key="6">
    <source>
        <dbReference type="EMBL" id="EIP86523.1"/>
    </source>
</evidence>
<dbReference type="NCBIfam" id="TIGR00254">
    <property type="entry name" value="GGDEF"/>
    <property type="match status" value="1"/>
</dbReference>
<keyword evidence="7" id="KW-1185">Reference proteome</keyword>
<dbReference type="Pfam" id="PF00990">
    <property type="entry name" value="GGDEF"/>
    <property type="match status" value="1"/>
</dbReference>
<dbReference type="Pfam" id="PF22588">
    <property type="entry name" value="dCache_1_like"/>
    <property type="match status" value="1"/>
</dbReference>
<dbReference type="PANTHER" id="PTHR45138">
    <property type="entry name" value="REGULATORY COMPONENTS OF SENSORY TRANSDUCTION SYSTEM"/>
    <property type="match status" value="1"/>
</dbReference>
<organism evidence="6 7">
    <name type="scientific">Burkholderia humptydooensis MSMB43</name>
    <dbReference type="NCBI Taxonomy" id="441157"/>
    <lineage>
        <taxon>Bacteria</taxon>
        <taxon>Pseudomonadati</taxon>
        <taxon>Pseudomonadota</taxon>
        <taxon>Betaproteobacteria</taxon>
        <taxon>Burkholderiales</taxon>
        <taxon>Burkholderiaceae</taxon>
        <taxon>Burkholderia</taxon>
        <taxon>pseudomallei group</taxon>
    </lineage>
</organism>
<dbReference type="InterPro" id="IPR050469">
    <property type="entry name" value="Diguanylate_Cyclase"/>
</dbReference>
<keyword evidence="4" id="KW-1133">Transmembrane helix</keyword>
<protein>
    <recommendedName>
        <fullName evidence="1">diguanylate cyclase</fullName>
        <ecNumber evidence="1">2.7.7.65</ecNumber>
    </recommendedName>
</protein>
<dbReference type="PROSITE" id="PS50887">
    <property type="entry name" value="GGDEF"/>
    <property type="match status" value="1"/>
</dbReference>
<keyword evidence="4 6" id="KW-0812">Transmembrane</keyword>
<dbReference type="EC" id="2.7.7.65" evidence="1"/>
<dbReference type="EMBL" id="JH692064">
    <property type="protein sequence ID" value="EIP86523.1"/>
    <property type="molecule type" value="Genomic_DNA"/>
</dbReference>
<dbReference type="InterPro" id="IPR043128">
    <property type="entry name" value="Rev_trsase/Diguanyl_cyclase"/>
</dbReference>
<gene>
    <name evidence="6" type="ORF">A33K_16125</name>
</gene>
<name>A0ABN0G2L7_9BURK</name>
<evidence type="ECO:0000259" key="5">
    <source>
        <dbReference type="PROSITE" id="PS50887"/>
    </source>
</evidence>
<comment type="catalytic activity">
    <reaction evidence="2">
        <text>2 GTP = 3',3'-c-di-GMP + 2 diphosphate</text>
        <dbReference type="Rhea" id="RHEA:24898"/>
        <dbReference type="ChEBI" id="CHEBI:33019"/>
        <dbReference type="ChEBI" id="CHEBI:37565"/>
        <dbReference type="ChEBI" id="CHEBI:58805"/>
        <dbReference type="EC" id="2.7.7.65"/>
    </reaction>
</comment>
<feature type="transmembrane region" description="Helical" evidence="4">
    <location>
        <begin position="315"/>
        <end position="337"/>
    </location>
</feature>
<feature type="transmembrane region" description="Helical" evidence="4">
    <location>
        <begin position="37"/>
        <end position="60"/>
    </location>
</feature>
<dbReference type="Proteomes" id="UP000004682">
    <property type="component" value="Unassembled WGS sequence"/>
</dbReference>
<proteinExistence type="predicted"/>
<dbReference type="InterPro" id="IPR054327">
    <property type="entry name" value="His-kinase-like_sensor"/>
</dbReference>
<sequence>MADDVFRDEAHRAHQTSMKSIHAGLRRRRGPSHRMPLGYMVIAGAVAIAIVMMSICAAILRDSRDDAFEHAQRAARNTLQMIERDVARGFRLYDRTLARIAAQLGERRIAALPADLRREILVDAAAAANEAGVMYVLDARGHVTFASTSGPLPTASFASYDFFAAQRDAPTLGTYLSGPYRMPSRDGEPCIALSRRIERADGAFAGVVVLAVRVAYFQQLLAAASAGPHGALALMHADGRVLMRIPFDEKSVGLDLSGTSLYSRMQFGRSGEFFDVEPIDHVKRFYLYRRLDDVPLIVQVALADDDIHATWRVRAWRFGVLTGVFALIFVVMSAYLAHSLWRKSTAEAALARLAGTDSLTGLHNRRALDETLEREWRRAMGGARPLAILFVDIDHFKRYNDTYGHQVGDEVLATVSRCIAQQAARLGDVVARYGGEEFVVVLPDTPRGGALVVAERVRLGVRMLGIEHEGSEVGFVTVSVGVAVWQPDGASAPPIAAIVEAADQALYQAKAGGRNRIVDVGLG</sequence>
<evidence type="ECO:0000256" key="2">
    <source>
        <dbReference type="ARBA" id="ARBA00034247"/>
    </source>
</evidence>
<dbReference type="PANTHER" id="PTHR45138:SF9">
    <property type="entry name" value="DIGUANYLATE CYCLASE DGCM-RELATED"/>
    <property type="match status" value="1"/>
</dbReference>
<dbReference type="CDD" id="cd01949">
    <property type="entry name" value="GGDEF"/>
    <property type="match status" value="1"/>
</dbReference>
<evidence type="ECO:0000256" key="1">
    <source>
        <dbReference type="ARBA" id="ARBA00012528"/>
    </source>
</evidence>
<dbReference type="CDD" id="cd12914">
    <property type="entry name" value="PDC1_DGC_like"/>
    <property type="match status" value="1"/>
</dbReference>
<dbReference type="SMART" id="SM00267">
    <property type="entry name" value="GGDEF"/>
    <property type="match status" value="1"/>
</dbReference>
<feature type="compositionally biased region" description="Basic and acidic residues" evidence="3">
    <location>
        <begin position="1"/>
        <end position="12"/>
    </location>
</feature>
<dbReference type="InterPro" id="IPR029787">
    <property type="entry name" value="Nucleotide_cyclase"/>
</dbReference>
<reference evidence="7" key="1">
    <citation type="journal article" date="2012" name="J. Bacteriol.">
        <title>Revised Genome Sequence of Burkholderia thailandensis MSMB43 with Improved Annotation.</title>
        <authorList>
            <person name="Zhuo Y."/>
            <person name="Liu L."/>
            <person name="Wang Q."/>
            <person name="Liu X."/>
            <person name="Ren B."/>
            <person name="Liu M."/>
            <person name="Ni P."/>
            <person name="Cheng Y.Q."/>
            <person name="Zhang L."/>
        </authorList>
    </citation>
    <scope>NUCLEOTIDE SEQUENCE [LARGE SCALE GENOMIC DNA]</scope>
    <source>
        <strain evidence="7">MSMB43</strain>
    </source>
</reference>
<keyword evidence="4" id="KW-0472">Membrane</keyword>
<dbReference type="InterPro" id="IPR000160">
    <property type="entry name" value="GGDEF_dom"/>
</dbReference>
<dbReference type="SUPFAM" id="SSF55073">
    <property type="entry name" value="Nucleotide cyclase"/>
    <property type="match status" value="1"/>
</dbReference>
<feature type="region of interest" description="Disordered" evidence="3">
    <location>
        <begin position="1"/>
        <end position="30"/>
    </location>
</feature>
<evidence type="ECO:0000256" key="3">
    <source>
        <dbReference type="SAM" id="MobiDB-lite"/>
    </source>
</evidence>
<dbReference type="CDD" id="cd12915">
    <property type="entry name" value="PDC2_DGC_like"/>
    <property type="match status" value="1"/>
</dbReference>
<feature type="domain" description="GGDEF" evidence="5">
    <location>
        <begin position="384"/>
        <end position="522"/>
    </location>
</feature>
<evidence type="ECO:0000256" key="4">
    <source>
        <dbReference type="SAM" id="Phobius"/>
    </source>
</evidence>
<dbReference type="Gene3D" id="3.30.70.270">
    <property type="match status" value="1"/>
</dbReference>
<accession>A0ABN0G2L7</accession>
<dbReference type="Gene3D" id="3.30.450.20">
    <property type="entry name" value="PAS domain"/>
    <property type="match status" value="2"/>
</dbReference>